<proteinExistence type="predicted"/>
<dbReference type="Proteomes" id="UP001217089">
    <property type="component" value="Unassembled WGS sequence"/>
</dbReference>
<name>A0ABQ9EN63_TEGGR</name>
<gene>
    <name evidence="1" type="ORF">KUTeg_018261</name>
</gene>
<organism evidence="1 2">
    <name type="scientific">Tegillarca granosa</name>
    <name type="common">Malaysian cockle</name>
    <name type="synonym">Anadara granosa</name>
    <dbReference type="NCBI Taxonomy" id="220873"/>
    <lineage>
        <taxon>Eukaryota</taxon>
        <taxon>Metazoa</taxon>
        <taxon>Spiralia</taxon>
        <taxon>Lophotrochozoa</taxon>
        <taxon>Mollusca</taxon>
        <taxon>Bivalvia</taxon>
        <taxon>Autobranchia</taxon>
        <taxon>Pteriomorphia</taxon>
        <taxon>Arcoida</taxon>
        <taxon>Arcoidea</taxon>
        <taxon>Arcidae</taxon>
        <taxon>Tegillarca</taxon>
    </lineage>
</organism>
<keyword evidence="2" id="KW-1185">Reference proteome</keyword>
<dbReference type="EMBL" id="JARBDR010000903">
    <property type="protein sequence ID" value="KAJ8304678.1"/>
    <property type="molecule type" value="Genomic_DNA"/>
</dbReference>
<evidence type="ECO:0000313" key="1">
    <source>
        <dbReference type="EMBL" id="KAJ8304678.1"/>
    </source>
</evidence>
<evidence type="ECO:0000313" key="2">
    <source>
        <dbReference type="Proteomes" id="UP001217089"/>
    </source>
</evidence>
<accession>A0ABQ9EN63</accession>
<comment type="caution">
    <text evidence="1">The sequence shown here is derived from an EMBL/GenBank/DDBJ whole genome shotgun (WGS) entry which is preliminary data.</text>
</comment>
<reference evidence="1 2" key="1">
    <citation type="submission" date="2022-12" db="EMBL/GenBank/DDBJ databases">
        <title>Chromosome-level genome of Tegillarca granosa.</title>
        <authorList>
            <person name="Kim J."/>
        </authorList>
    </citation>
    <scope>NUCLEOTIDE SEQUENCE [LARGE SCALE GENOMIC DNA]</scope>
    <source>
        <strain evidence="1">Teg-2019</strain>
        <tissue evidence="1">Adductor muscle</tissue>
    </source>
</reference>
<protein>
    <submittedName>
        <fullName evidence="1">Uncharacterized protein</fullName>
    </submittedName>
</protein>
<sequence length="200" mass="22747">MHASFCCQVKEIVNTMYKFVKFQFTQTMLLYLHERMERKEIKMVNFNLVLSLLAITSLTNIKTTDAVTPRDVSSIRFLVSVNDTWGSCLATVATPPLKPGVKHNYTNAIHVAKCDHGPLDYNIMTSYDGNSQMTVDVVFHSSVIEDAGPPECTIPWNGTYLVPTPKKMDLSLLPGCSIKDSREGYHVTYYWFYILEWTFG</sequence>